<dbReference type="Proteomes" id="UP001332192">
    <property type="component" value="Chromosome"/>
</dbReference>
<evidence type="ECO:0000256" key="7">
    <source>
        <dbReference type="SAM" id="Phobius"/>
    </source>
</evidence>
<organism evidence="9 10">
    <name type="scientific">Carboxydichorda subterranea</name>
    <dbReference type="NCBI Taxonomy" id="3109565"/>
    <lineage>
        <taxon>Bacteria</taxon>
        <taxon>Bacillati</taxon>
        <taxon>Bacillota</taxon>
        <taxon>Limnochordia</taxon>
        <taxon>Limnochordales</taxon>
        <taxon>Geochordaceae</taxon>
        <taxon>Carboxydichorda</taxon>
    </lineage>
</organism>
<dbReference type="PANTHER" id="PTHR30485">
    <property type="entry name" value="NI/FE-HYDROGENASE 1 B-TYPE CYTOCHROME SUBUNIT"/>
    <property type="match status" value="1"/>
</dbReference>
<keyword evidence="4 7" id="KW-1133">Transmembrane helix</keyword>
<dbReference type="SUPFAM" id="SSF81342">
    <property type="entry name" value="Transmembrane di-heme cytochromes"/>
    <property type="match status" value="1"/>
</dbReference>
<feature type="domain" description="Cytochrome b561 bacterial/Ni-hydrogenase" evidence="8">
    <location>
        <begin position="24"/>
        <end position="202"/>
    </location>
</feature>
<feature type="region of interest" description="Disordered" evidence="6">
    <location>
        <begin position="252"/>
        <end position="277"/>
    </location>
</feature>
<feature type="transmembrane region" description="Helical" evidence="7">
    <location>
        <begin position="144"/>
        <end position="163"/>
    </location>
</feature>
<evidence type="ECO:0000256" key="2">
    <source>
        <dbReference type="ARBA" id="ARBA00022475"/>
    </source>
</evidence>
<dbReference type="InterPro" id="IPR016174">
    <property type="entry name" value="Di-haem_cyt_TM"/>
</dbReference>
<comment type="subcellular location">
    <subcellularLocation>
        <location evidence="1">Cell membrane</location>
        <topology evidence="1">Multi-pass membrane protein</topology>
    </subcellularLocation>
</comment>
<dbReference type="EMBL" id="CP141615">
    <property type="protein sequence ID" value="WRP16675.1"/>
    <property type="molecule type" value="Genomic_DNA"/>
</dbReference>
<evidence type="ECO:0000256" key="1">
    <source>
        <dbReference type="ARBA" id="ARBA00004651"/>
    </source>
</evidence>
<evidence type="ECO:0000256" key="3">
    <source>
        <dbReference type="ARBA" id="ARBA00022692"/>
    </source>
</evidence>
<dbReference type="InterPro" id="IPR051542">
    <property type="entry name" value="Hydrogenase_cytochrome"/>
</dbReference>
<feature type="transmembrane region" description="Helical" evidence="7">
    <location>
        <begin position="73"/>
        <end position="93"/>
    </location>
</feature>
<accession>A0ABZ1BV47</accession>
<reference evidence="9 10" key="1">
    <citation type="journal article" date="2024" name="Front. Microbiol.">
        <title>Novel thermophilic genera Geochorda gen. nov. and Carboxydochorda gen. nov. from the deep terrestrial subsurface reveal the ecophysiological diversity in the class Limnochordia.</title>
        <authorList>
            <person name="Karnachuk O.V."/>
            <person name="Lukina A.P."/>
            <person name="Avakyan M.R."/>
            <person name="Kadnikov V.V."/>
            <person name="Begmatov S."/>
            <person name="Beletsky A.V."/>
            <person name="Vlasova K.G."/>
            <person name="Novikov A.A."/>
            <person name="Shcherbakova V.A."/>
            <person name="Mardanov A.V."/>
            <person name="Ravin N.V."/>
        </authorList>
    </citation>
    <scope>NUCLEOTIDE SEQUENCE [LARGE SCALE GENOMIC DNA]</scope>
    <source>
        <strain evidence="9 10">L945</strain>
    </source>
</reference>
<proteinExistence type="predicted"/>
<feature type="transmembrane region" description="Helical" evidence="7">
    <location>
        <begin position="33"/>
        <end position="53"/>
    </location>
</feature>
<dbReference type="Gene3D" id="1.20.950.20">
    <property type="entry name" value="Transmembrane di-heme cytochromes, Chain C"/>
    <property type="match status" value="1"/>
</dbReference>
<keyword evidence="5 7" id="KW-0472">Membrane</keyword>
<evidence type="ECO:0000256" key="4">
    <source>
        <dbReference type="ARBA" id="ARBA00022989"/>
    </source>
</evidence>
<sequence>MTTVARQSREARAQGTRAEEWYRRFTPWQVLEHAVLMVSFTGLALTGLAQKYASLGLSRWFIGAAGGIERVRAVHHVLGFVLMGLGVVHLFSVSIRALRYGPRTEMWPRVQDLRDLLHMLRYFMGLEQKPPAFGRYSYKEKFEYWAVVWGTVVMGLTGLMLMYPEITTRYLPGVAVPAARAAHGGEAVLAVLAILIWHMYNAHLRREVFPMDPVIFTGRLPMWRMEEEHPLELRSFAGTAIETPAIERLEPGISVDGEGGSVDGATVAPLERSRARR</sequence>
<dbReference type="InterPro" id="IPR011577">
    <property type="entry name" value="Cyt_b561_bac/Ni-Hgenase"/>
</dbReference>
<evidence type="ECO:0000259" key="8">
    <source>
        <dbReference type="Pfam" id="PF01292"/>
    </source>
</evidence>
<dbReference type="Pfam" id="PF01292">
    <property type="entry name" value="Ni_hydr_CYTB"/>
    <property type="match status" value="1"/>
</dbReference>
<dbReference type="PANTHER" id="PTHR30485:SF0">
    <property type="entry name" value="NI_FE-HYDROGENASE 1 B-TYPE CYTOCHROME SUBUNIT-RELATED"/>
    <property type="match status" value="1"/>
</dbReference>
<keyword evidence="3 7" id="KW-0812">Transmembrane</keyword>
<evidence type="ECO:0000313" key="10">
    <source>
        <dbReference type="Proteomes" id="UP001332192"/>
    </source>
</evidence>
<dbReference type="RefSeq" id="WP_324715947.1">
    <property type="nucleotide sequence ID" value="NZ_CP141615.1"/>
</dbReference>
<feature type="transmembrane region" description="Helical" evidence="7">
    <location>
        <begin position="183"/>
        <end position="200"/>
    </location>
</feature>
<gene>
    <name evidence="9" type="ORF">U7230_11315</name>
</gene>
<evidence type="ECO:0000313" key="9">
    <source>
        <dbReference type="EMBL" id="WRP16675.1"/>
    </source>
</evidence>
<keyword evidence="10" id="KW-1185">Reference proteome</keyword>
<protein>
    <submittedName>
        <fullName evidence="9">Cytochrome b/b6 domain-containing protein</fullName>
    </submittedName>
</protein>
<evidence type="ECO:0000256" key="6">
    <source>
        <dbReference type="SAM" id="MobiDB-lite"/>
    </source>
</evidence>
<evidence type="ECO:0000256" key="5">
    <source>
        <dbReference type="ARBA" id="ARBA00023136"/>
    </source>
</evidence>
<name>A0ABZ1BV47_9FIRM</name>
<keyword evidence="2" id="KW-1003">Cell membrane</keyword>